<feature type="region of interest" description="Disordered" evidence="1">
    <location>
        <begin position="25"/>
        <end position="76"/>
    </location>
</feature>
<dbReference type="Gene3D" id="2.30.30.1210">
    <property type="entry name" value="Domain of unknown function DUF1541"/>
    <property type="match status" value="1"/>
</dbReference>
<keyword evidence="2" id="KW-0732">Signal</keyword>
<proteinExistence type="predicted"/>
<gene>
    <name evidence="4" type="ORF">HNQ44_001533</name>
</gene>
<dbReference type="AlphaFoldDB" id="A0A7W8CTJ0"/>
<dbReference type="InterPro" id="IPR011438">
    <property type="entry name" value="DUF1541"/>
</dbReference>
<dbReference type="OrthoDB" id="1701949at2"/>
<evidence type="ECO:0000313" key="4">
    <source>
        <dbReference type="EMBL" id="MBB5180109.1"/>
    </source>
</evidence>
<sequence length="192" mass="20148">MIKNKFQITMLSVVAALTLAACGDSDEPQMTQETEPPAAEESSGGDHSGMDHSGSGDIPMGLEEAADPMYPKGSTATITAGHMEGMEGSEATIVGAFDTTVYAISYTPEGGGEPVENHKWVIHEELEDAGSEPLAAGDEAVVTADHMEGMNGATATIDSAEETTVYMVDFTTADGEEVMNHKWLTESELSAE</sequence>
<comment type="caution">
    <text evidence="4">The sequence shown here is derived from an EMBL/GenBank/DDBJ whole genome shotgun (WGS) entry which is preliminary data.</text>
</comment>
<protein>
    <recommendedName>
        <fullName evidence="3">DUF1541 domain-containing protein</fullName>
    </recommendedName>
</protein>
<reference evidence="4 5" key="1">
    <citation type="submission" date="2020-08" db="EMBL/GenBank/DDBJ databases">
        <title>Genomic Encyclopedia of Type Strains, Phase IV (KMG-IV): sequencing the most valuable type-strain genomes for metagenomic binning, comparative biology and taxonomic classification.</title>
        <authorList>
            <person name="Goeker M."/>
        </authorList>
    </citation>
    <scope>NUCLEOTIDE SEQUENCE [LARGE SCALE GENOMIC DNA]</scope>
    <source>
        <strain evidence="4 5">DSM 15895</strain>
    </source>
</reference>
<organism evidence="4 5">
    <name type="scientific">Planococcus koreensis</name>
    <dbReference type="NCBI Taxonomy" id="112331"/>
    <lineage>
        <taxon>Bacteria</taxon>
        <taxon>Bacillati</taxon>
        <taxon>Bacillota</taxon>
        <taxon>Bacilli</taxon>
        <taxon>Bacillales</taxon>
        <taxon>Caryophanaceae</taxon>
        <taxon>Planococcus</taxon>
    </lineage>
</organism>
<feature type="signal peptide" evidence="2">
    <location>
        <begin position="1"/>
        <end position="20"/>
    </location>
</feature>
<feature type="chain" id="PRO_5039519763" description="DUF1541 domain-containing protein" evidence="2">
    <location>
        <begin position="21"/>
        <end position="192"/>
    </location>
</feature>
<dbReference type="Proteomes" id="UP000525923">
    <property type="component" value="Unassembled WGS sequence"/>
</dbReference>
<dbReference type="Pfam" id="PF07563">
    <property type="entry name" value="DUF1541"/>
    <property type="match status" value="2"/>
</dbReference>
<keyword evidence="5" id="KW-1185">Reference proteome</keyword>
<evidence type="ECO:0000313" key="5">
    <source>
        <dbReference type="Proteomes" id="UP000525923"/>
    </source>
</evidence>
<dbReference type="PROSITE" id="PS51257">
    <property type="entry name" value="PROKAR_LIPOPROTEIN"/>
    <property type="match status" value="1"/>
</dbReference>
<evidence type="ECO:0000256" key="2">
    <source>
        <dbReference type="SAM" id="SignalP"/>
    </source>
</evidence>
<evidence type="ECO:0000256" key="1">
    <source>
        <dbReference type="SAM" id="MobiDB-lite"/>
    </source>
</evidence>
<dbReference type="RefSeq" id="WP_135501852.1">
    <property type="nucleotide sequence ID" value="NZ_JACHHE010000003.1"/>
</dbReference>
<evidence type="ECO:0000259" key="3">
    <source>
        <dbReference type="Pfam" id="PF07563"/>
    </source>
</evidence>
<feature type="domain" description="DUF1541" evidence="3">
    <location>
        <begin position="137"/>
        <end position="186"/>
    </location>
</feature>
<accession>A0A7W8CTJ0</accession>
<name>A0A7W8CTJ0_9BACL</name>
<feature type="domain" description="DUF1541" evidence="3">
    <location>
        <begin position="72"/>
        <end position="123"/>
    </location>
</feature>
<dbReference type="EMBL" id="JACHHE010000003">
    <property type="protein sequence ID" value="MBB5180109.1"/>
    <property type="molecule type" value="Genomic_DNA"/>
</dbReference>